<evidence type="ECO:0000313" key="3">
    <source>
        <dbReference type="EMBL" id="EME77501.1"/>
    </source>
</evidence>
<keyword evidence="2" id="KW-0472">Membrane</keyword>
<dbReference type="RefSeq" id="XP_007931932.1">
    <property type="nucleotide sequence ID" value="XM_007933741.1"/>
</dbReference>
<evidence type="ECO:0000256" key="1">
    <source>
        <dbReference type="SAM" id="MobiDB-lite"/>
    </source>
</evidence>
<feature type="region of interest" description="Disordered" evidence="1">
    <location>
        <begin position="117"/>
        <end position="143"/>
    </location>
</feature>
<keyword evidence="2" id="KW-1133">Transmembrane helix</keyword>
<organism evidence="3 4">
    <name type="scientific">Pseudocercospora fijiensis (strain CIRAD86)</name>
    <name type="common">Black leaf streak disease fungus</name>
    <name type="synonym">Mycosphaerella fijiensis</name>
    <dbReference type="NCBI Taxonomy" id="383855"/>
    <lineage>
        <taxon>Eukaryota</taxon>
        <taxon>Fungi</taxon>
        <taxon>Dikarya</taxon>
        <taxon>Ascomycota</taxon>
        <taxon>Pezizomycotina</taxon>
        <taxon>Dothideomycetes</taxon>
        <taxon>Dothideomycetidae</taxon>
        <taxon>Mycosphaerellales</taxon>
        <taxon>Mycosphaerellaceae</taxon>
        <taxon>Pseudocercospora</taxon>
    </lineage>
</organism>
<keyword evidence="2" id="KW-0812">Transmembrane</keyword>
<accession>M2ZZB1</accession>
<name>M2ZZB1_PSEFD</name>
<keyword evidence="4" id="KW-1185">Reference proteome</keyword>
<dbReference type="VEuPathDB" id="FungiDB:MYCFIDRAFT_179744"/>
<dbReference type="Proteomes" id="UP000016932">
    <property type="component" value="Unassembled WGS sequence"/>
</dbReference>
<dbReference type="EMBL" id="KB446565">
    <property type="protein sequence ID" value="EME77501.1"/>
    <property type="molecule type" value="Genomic_DNA"/>
</dbReference>
<dbReference type="KEGG" id="pfj:MYCFIDRAFT_179744"/>
<protein>
    <submittedName>
        <fullName evidence="3">Uncharacterized protein</fullName>
    </submittedName>
</protein>
<proteinExistence type="predicted"/>
<dbReference type="OrthoDB" id="10633685at2759"/>
<dbReference type="HOGENOM" id="CLU_1005190_0_0_1"/>
<reference evidence="3 4" key="1">
    <citation type="journal article" date="2012" name="PLoS Pathog.">
        <title>Diverse lifestyles and strategies of plant pathogenesis encoded in the genomes of eighteen Dothideomycetes fungi.</title>
        <authorList>
            <person name="Ohm R.A."/>
            <person name="Feau N."/>
            <person name="Henrissat B."/>
            <person name="Schoch C.L."/>
            <person name="Horwitz B.A."/>
            <person name="Barry K.W."/>
            <person name="Condon B.J."/>
            <person name="Copeland A.C."/>
            <person name="Dhillon B."/>
            <person name="Glaser F."/>
            <person name="Hesse C.N."/>
            <person name="Kosti I."/>
            <person name="LaButti K."/>
            <person name="Lindquist E.A."/>
            <person name="Lucas S."/>
            <person name="Salamov A.A."/>
            <person name="Bradshaw R.E."/>
            <person name="Ciuffetti L."/>
            <person name="Hamelin R.C."/>
            <person name="Kema G.H.J."/>
            <person name="Lawrence C."/>
            <person name="Scott J.A."/>
            <person name="Spatafora J.W."/>
            <person name="Turgeon B.G."/>
            <person name="de Wit P.J.G.M."/>
            <person name="Zhong S."/>
            <person name="Goodwin S.B."/>
            <person name="Grigoriev I.V."/>
        </authorList>
    </citation>
    <scope>NUCLEOTIDE SEQUENCE [LARGE SCALE GENOMIC DNA]</scope>
    <source>
        <strain evidence="3 4">CIRAD86</strain>
    </source>
</reference>
<dbReference type="AlphaFoldDB" id="M2ZZB1"/>
<evidence type="ECO:0000313" key="4">
    <source>
        <dbReference type="Proteomes" id="UP000016932"/>
    </source>
</evidence>
<dbReference type="GeneID" id="19334200"/>
<feature type="transmembrane region" description="Helical" evidence="2">
    <location>
        <begin position="182"/>
        <end position="203"/>
    </location>
</feature>
<evidence type="ECO:0000256" key="2">
    <source>
        <dbReference type="SAM" id="Phobius"/>
    </source>
</evidence>
<gene>
    <name evidence="3" type="ORF">MYCFIDRAFT_179744</name>
</gene>
<sequence length="277" mass="30574">MLTMEWVSQNQLFFVSFWRILQVFKSASQRQTPGSAVVQGLAEWGRNSQGNCFDASLTVAETDFSPKIAAGSFASKYLQSQEQRHEIWAGGANEGSPPQRGPLAASRQSAFHHMQLQKPSTHSMQLRPRRTTTETQWTTSGQVLGGKKAKESRLLSNDKADMMACRQSPIQRLQYFVDQHPFIFAALMAALAVVIVLLVQATLSGAGVDKQRSWSEADAHEEASDNDVRRIVQTVFCPSHKGEAGVQACEVTYTQNDDGICPTSIQPRGHKELSCCT</sequence>